<keyword evidence="1" id="KW-0812">Transmembrane</keyword>
<dbReference type="GeneID" id="87863172"/>
<feature type="transmembrane region" description="Helical" evidence="1">
    <location>
        <begin position="119"/>
        <end position="138"/>
    </location>
</feature>
<evidence type="ECO:0000313" key="3">
    <source>
        <dbReference type="Proteomes" id="UP001278500"/>
    </source>
</evidence>
<keyword evidence="1" id="KW-0472">Membrane</keyword>
<evidence type="ECO:0000256" key="1">
    <source>
        <dbReference type="SAM" id="Phobius"/>
    </source>
</evidence>
<evidence type="ECO:0000313" key="2">
    <source>
        <dbReference type="EMBL" id="KAK3355066.1"/>
    </source>
</evidence>
<name>A0AAE0JP23_9PEZI</name>
<keyword evidence="3" id="KW-1185">Reference proteome</keyword>
<gene>
    <name evidence="2" type="ORF">B0H65DRAFT_450614</name>
</gene>
<dbReference type="Proteomes" id="UP001278500">
    <property type="component" value="Unassembled WGS sequence"/>
</dbReference>
<accession>A0AAE0JP23</accession>
<protein>
    <submittedName>
        <fullName evidence="2">Uncharacterized protein</fullName>
    </submittedName>
</protein>
<proteinExistence type="predicted"/>
<dbReference type="RefSeq" id="XP_062686444.1">
    <property type="nucleotide sequence ID" value="XM_062826018.1"/>
</dbReference>
<keyword evidence="1" id="KW-1133">Transmembrane helix</keyword>
<dbReference type="AlphaFoldDB" id="A0AAE0JP23"/>
<sequence>MYIQQENVWTSHLLYFRLITHGTNRHKKSETTEIITTKETDKENLTGQPSQIVPIPFSFLSAPTEQKQFQNSTSKDGLAAVGWKGIGPVAFPLTAYCVRRVTSLPSFGGFWRSDRYHGIPWLFFTASSLSIVSCFCFLT</sequence>
<reference evidence="2" key="1">
    <citation type="journal article" date="2023" name="Mol. Phylogenet. Evol.">
        <title>Genome-scale phylogeny and comparative genomics of the fungal order Sordariales.</title>
        <authorList>
            <person name="Hensen N."/>
            <person name="Bonometti L."/>
            <person name="Westerberg I."/>
            <person name="Brannstrom I.O."/>
            <person name="Guillou S."/>
            <person name="Cros-Aarteil S."/>
            <person name="Calhoun S."/>
            <person name="Haridas S."/>
            <person name="Kuo A."/>
            <person name="Mondo S."/>
            <person name="Pangilinan J."/>
            <person name="Riley R."/>
            <person name="LaButti K."/>
            <person name="Andreopoulos B."/>
            <person name="Lipzen A."/>
            <person name="Chen C."/>
            <person name="Yan M."/>
            <person name="Daum C."/>
            <person name="Ng V."/>
            <person name="Clum A."/>
            <person name="Steindorff A."/>
            <person name="Ohm R.A."/>
            <person name="Martin F."/>
            <person name="Silar P."/>
            <person name="Natvig D.O."/>
            <person name="Lalanne C."/>
            <person name="Gautier V."/>
            <person name="Ament-Velasquez S.L."/>
            <person name="Kruys A."/>
            <person name="Hutchinson M.I."/>
            <person name="Powell A.J."/>
            <person name="Barry K."/>
            <person name="Miller A.N."/>
            <person name="Grigoriev I.V."/>
            <person name="Debuchy R."/>
            <person name="Gladieux P."/>
            <person name="Hiltunen Thoren M."/>
            <person name="Johannesson H."/>
        </authorList>
    </citation>
    <scope>NUCLEOTIDE SEQUENCE</scope>
    <source>
        <strain evidence="2">CBS 560.94</strain>
    </source>
</reference>
<comment type="caution">
    <text evidence="2">The sequence shown here is derived from an EMBL/GenBank/DDBJ whole genome shotgun (WGS) entry which is preliminary data.</text>
</comment>
<reference evidence="2" key="2">
    <citation type="submission" date="2023-06" db="EMBL/GenBank/DDBJ databases">
        <authorList>
            <consortium name="Lawrence Berkeley National Laboratory"/>
            <person name="Haridas S."/>
            <person name="Hensen N."/>
            <person name="Bonometti L."/>
            <person name="Westerberg I."/>
            <person name="Brannstrom I.O."/>
            <person name="Guillou S."/>
            <person name="Cros-Aarteil S."/>
            <person name="Calhoun S."/>
            <person name="Kuo A."/>
            <person name="Mondo S."/>
            <person name="Pangilinan J."/>
            <person name="Riley R."/>
            <person name="Labutti K."/>
            <person name="Andreopoulos B."/>
            <person name="Lipzen A."/>
            <person name="Chen C."/>
            <person name="Yanf M."/>
            <person name="Daum C."/>
            <person name="Ng V."/>
            <person name="Clum A."/>
            <person name="Steindorff A."/>
            <person name="Ohm R."/>
            <person name="Martin F."/>
            <person name="Silar P."/>
            <person name="Natvig D."/>
            <person name="Lalanne C."/>
            <person name="Gautier V."/>
            <person name="Ament-Velasquez S.L."/>
            <person name="Kruys A."/>
            <person name="Hutchinson M.I."/>
            <person name="Powell A.J."/>
            <person name="Barry K."/>
            <person name="Miller A.N."/>
            <person name="Grigoriev I.V."/>
            <person name="Debuchy R."/>
            <person name="Gladieux P."/>
            <person name="Thoren M.H."/>
            <person name="Johannesson H."/>
        </authorList>
    </citation>
    <scope>NUCLEOTIDE SEQUENCE</scope>
    <source>
        <strain evidence="2">CBS 560.94</strain>
    </source>
</reference>
<organism evidence="2 3">
    <name type="scientific">Neurospora tetraspora</name>
    <dbReference type="NCBI Taxonomy" id="94610"/>
    <lineage>
        <taxon>Eukaryota</taxon>
        <taxon>Fungi</taxon>
        <taxon>Dikarya</taxon>
        <taxon>Ascomycota</taxon>
        <taxon>Pezizomycotina</taxon>
        <taxon>Sordariomycetes</taxon>
        <taxon>Sordariomycetidae</taxon>
        <taxon>Sordariales</taxon>
        <taxon>Sordariaceae</taxon>
        <taxon>Neurospora</taxon>
    </lineage>
</organism>
<dbReference type="EMBL" id="JAUEPP010000001">
    <property type="protein sequence ID" value="KAK3355066.1"/>
    <property type="molecule type" value="Genomic_DNA"/>
</dbReference>